<dbReference type="SMART" id="SM00065">
    <property type="entry name" value="GAF"/>
    <property type="match status" value="1"/>
</dbReference>
<feature type="compositionally biased region" description="Acidic residues" evidence="1">
    <location>
        <begin position="103"/>
        <end position="153"/>
    </location>
</feature>
<keyword evidence="4" id="KW-1185">Reference proteome</keyword>
<dbReference type="InterPro" id="IPR050972">
    <property type="entry name" value="SDr-like"/>
</dbReference>
<feature type="region of interest" description="Disordered" evidence="1">
    <location>
        <begin position="72"/>
        <end position="211"/>
    </location>
</feature>
<evidence type="ECO:0000259" key="2">
    <source>
        <dbReference type="SMART" id="SM00065"/>
    </source>
</evidence>
<evidence type="ECO:0000313" key="3">
    <source>
        <dbReference type="EMBL" id="RVU42558.1"/>
    </source>
</evidence>
<dbReference type="PANTHER" id="PTHR34403:SF14">
    <property type="entry name" value="OS05G0225800 PROTEIN"/>
    <property type="match status" value="1"/>
</dbReference>
<dbReference type="SUPFAM" id="SSF55781">
    <property type="entry name" value="GAF domain-like"/>
    <property type="match status" value="1"/>
</dbReference>
<feature type="compositionally biased region" description="Basic and acidic residues" evidence="1">
    <location>
        <begin position="187"/>
        <end position="208"/>
    </location>
</feature>
<dbReference type="RefSeq" id="WP_127780818.1">
    <property type="nucleotide sequence ID" value="NZ_SADD01000011.1"/>
</dbReference>
<evidence type="ECO:0000313" key="4">
    <source>
        <dbReference type="Proteomes" id="UP000282926"/>
    </source>
</evidence>
<dbReference type="Gene3D" id="3.30.450.40">
    <property type="match status" value="1"/>
</dbReference>
<organism evidence="3 4">
    <name type="scientific">Lujinxingia sediminis</name>
    <dbReference type="NCBI Taxonomy" id="2480984"/>
    <lineage>
        <taxon>Bacteria</taxon>
        <taxon>Deltaproteobacteria</taxon>
        <taxon>Bradymonadales</taxon>
        <taxon>Lujinxingiaceae</taxon>
        <taxon>Lujinxingia</taxon>
    </lineage>
</organism>
<name>A0ABY0CPY8_9DELT</name>
<dbReference type="PANTHER" id="PTHR34403">
    <property type="entry name" value="TOL-PAL SYSTEM PROTEIN TOLA"/>
    <property type="match status" value="1"/>
</dbReference>
<proteinExistence type="predicted"/>
<accession>A0ABY0CPY8</accession>
<evidence type="ECO:0000256" key="1">
    <source>
        <dbReference type="SAM" id="MobiDB-lite"/>
    </source>
</evidence>
<gene>
    <name evidence="3" type="ORF">EA187_15315</name>
</gene>
<protein>
    <submittedName>
        <fullName evidence="3">GAF domain-containing protein</fullName>
    </submittedName>
</protein>
<sequence>MQYEVFIPAAEEGGFDVTIEVEASNWTQALKTGLERLGEGMVRNVMCDIKSDNSIHVTDATSQRVFIIREVEAQAGAEPEPPQAATVKMEPLARPEPAAEVEPTQEPEPEPEVEPTQEPEPEPEVEPTQEPEPEPEVEPTPEPEPEPEVEPTQEPEPKAEAKPEPESEQWQSDDGKMRISSSTFESLQRDDVEEKPRVISESRHKTGERSAVTIGRTDEKVAANLIEDVFLEIQAIHENNMALEDVVNFVMDMVMEKLNAESGSILFADVNGRELYFAAARGPKAEEIMSFRVPMGQGIVGFCAREGVSLAISDVHQDPRFYKKISESLGYETTSLACSPVQFEGRVYGAIEVINKKGASSFAGQEISAMAYIGRQLAEFIHELIMAREKIEA</sequence>
<dbReference type="InterPro" id="IPR029016">
    <property type="entry name" value="GAF-like_dom_sf"/>
</dbReference>
<dbReference type="EMBL" id="SADD01000011">
    <property type="protein sequence ID" value="RVU42558.1"/>
    <property type="molecule type" value="Genomic_DNA"/>
</dbReference>
<dbReference type="Pfam" id="PF13185">
    <property type="entry name" value="GAF_2"/>
    <property type="match status" value="1"/>
</dbReference>
<reference evidence="3 4" key="1">
    <citation type="submission" date="2019-01" db="EMBL/GenBank/DDBJ databases">
        <title>Lujinxingia litoralis gen. nov., sp. nov. and Lujinxingia sediminis gen. nov., sp. nov., new members in the order Bradymonadales, isolated from coastal sediment.</title>
        <authorList>
            <person name="Li C.-M."/>
        </authorList>
    </citation>
    <scope>NUCLEOTIDE SEQUENCE [LARGE SCALE GENOMIC DNA]</scope>
    <source>
        <strain evidence="3 4">SEH01</strain>
    </source>
</reference>
<dbReference type="Proteomes" id="UP000282926">
    <property type="component" value="Unassembled WGS sequence"/>
</dbReference>
<dbReference type="InterPro" id="IPR003018">
    <property type="entry name" value="GAF"/>
</dbReference>
<comment type="caution">
    <text evidence="3">The sequence shown here is derived from an EMBL/GenBank/DDBJ whole genome shotgun (WGS) entry which is preliminary data.</text>
</comment>
<feature type="domain" description="GAF" evidence="2">
    <location>
        <begin position="242"/>
        <end position="392"/>
    </location>
</feature>
<feature type="compositionally biased region" description="Basic and acidic residues" evidence="1">
    <location>
        <begin position="155"/>
        <end position="165"/>
    </location>
</feature>